<dbReference type="CDD" id="cd00082">
    <property type="entry name" value="HisKA"/>
    <property type="match status" value="1"/>
</dbReference>
<dbReference type="InterPro" id="IPR005467">
    <property type="entry name" value="His_kinase_dom"/>
</dbReference>
<sequence length="440" mass="49031">MRTTQDLTRIPPLIWQELTTLGIPFVRCGVFIIDQQQEQIHTFLSSPDGNAIATFKTPFATSGLLADALPHWRNKQIYTTHWDEANLLVQAQVLIRQGVISSPEAYLTDHRPTSLYLHLLPFMQGMLYVGNDTSPLTEDQLSVLQLLADAFSTAYARYDDFTQLEAAKRLADSTLSELRATQTQLIQKEKMASLGELTAGIAHEIQNPLNFVNNFSEVSAELVAELEEEQQMPNRDAELEAEILSDLKQNLQKITHHGGRASAIVKGMLEHSRTSTGQKEPANLNTLADEYLRLAYHGVRAKEAAFTCQLVTHFNSDLPPIEVVAQDIGQVLLNLYNNAFYAVQEKQKWTPADYLPTLTVSTRRLVNSVEIRVKDNGTGIPESVKTKIFQPFFTTKPTGEGTGLGLSLSYDIVTKGHEGTLTVESHEGQDSEFVITLLHT</sequence>
<dbReference type="AlphaFoldDB" id="A0A6P1W7Z1"/>
<evidence type="ECO:0000313" key="6">
    <source>
        <dbReference type="Proteomes" id="UP000464577"/>
    </source>
</evidence>
<protein>
    <recommendedName>
        <fullName evidence="2">histidine kinase</fullName>
        <ecNumber evidence="2">2.7.13.3</ecNumber>
    </recommendedName>
</protein>
<dbReference type="SMART" id="SM00387">
    <property type="entry name" value="HATPase_c"/>
    <property type="match status" value="1"/>
</dbReference>
<evidence type="ECO:0000313" key="5">
    <source>
        <dbReference type="EMBL" id="QHW01562.1"/>
    </source>
</evidence>
<evidence type="ECO:0000256" key="2">
    <source>
        <dbReference type="ARBA" id="ARBA00012438"/>
    </source>
</evidence>
<accession>A0A6P1W7Z1</accession>
<dbReference type="InterPro" id="IPR036097">
    <property type="entry name" value="HisK_dim/P_sf"/>
</dbReference>
<dbReference type="KEGG" id="senf:GJR95_34105"/>
<dbReference type="Gene3D" id="3.30.565.10">
    <property type="entry name" value="Histidine kinase-like ATPase, C-terminal domain"/>
    <property type="match status" value="1"/>
</dbReference>
<evidence type="ECO:0000256" key="1">
    <source>
        <dbReference type="ARBA" id="ARBA00000085"/>
    </source>
</evidence>
<dbReference type="Pfam" id="PF02518">
    <property type="entry name" value="HATPase_c"/>
    <property type="match status" value="1"/>
</dbReference>
<dbReference type="PANTHER" id="PTHR43065">
    <property type="entry name" value="SENSOR HISTIDINE KINASE"/>
    <property type="match status" value="1"/>
</dbReference>
<gene>
    <name evidence="5" type="ORF">GJR95_34105</name>
</gene>
<feature type="domain" description="Histidine kinase" evidence="4">
    <location>
        <begin position="200"/>
        <end position="440"/>
    </location>
</feature>
<keyword evidence="3" id="KW-0597">Phosphoprotein</keyword>
<comment type="catalytic activity">
    <reaction evidence="1">
        <text>ATP + protein L-histidine = ADP + protein N-phospho-L-histidine.</text>
        <dbReference type="EC" id="2.7.13.3"/>
    </reaction>
</comment>
<proteinExistence type="predicted"/>
<dbReference type="PANTHER" id="PTHR43065:SF42">
    <property type="entry name" value="TWO-COMPONENT SENSOR PPRA"/>
    <property type="match status" value="1"/>
</dbReference>
<dbReference type="SUPFAM" id="SSF47384">
    <property type="entry name" value="Homodimeric domain of signal transducing histidine kinase"/>
    <property type="match status" value="1"/>
</dbReference>
<dbReference type="Proteomes" id="UP000464577">
    <property type="component" value="Chromosome"/>
</dbReference>
<evidence type="ECO:0000259" key="4">
    <source>
        <dbReference type="PROSITE" id="PS50109"/>
    </source>
</evidence>
<dbReference type="InterPro" id="IPR003594">
    <property type="entry name" value="HATPase_dom"/>
</dbReference>
<reference evidence="5 6" key="1">
    <citation type="submission" date="2019-11" db="EMBL/GenBank/DDBJ databases">
        <title>Spirosoma endbachense sp. nov., isolated from a natural salt meadow.</title>
        <authorList>
            <person name="Rojas J."/>
            <person name="Ambika Manirajan B."/>
            <person name="Ratering S."/>
            <person name="Suarez C."/>
            <person name="Geissler-Plaum R."/>
            <person name="Schnell S."/>
        </authorList>
    </citation>
    <scope>NUCLEOTIDE SEQUENCE [LARGE SCALE GENOMIC DNA]</scope>
    <source>
        <strain evidence="5 6">I-24</strain>
    </source>
</reference>
<organism evidence="5 6">
    <name type="scientific">Spirosoma endbachense</name>
    <dbReference type="NCBI Taxonomy" id="2666025"/>
    <lineage>
        <taxon>Bacteria</taxon>
        <taxon>Pseudomonadati</taxon>
        <taxon>Bacteroidota</taxon>
        <taxon>Cytophagia</taxon>
        <taxon>Cytophagales</taxon>
        <taxon>Cytophagaceae</taxon>
        <taxon>Spirosoma</taxon>
    </lineage>
</organism>
<dbReference type="EMBL" id="CP045997">
    <property type="protein sequence ID" value="QHW01562.1"/>
    <property type="molecule type" value="Genomic_DNA"/>
</dbReference>
<dbReference type="SMART" id="SM00388">
    <property type="entry name" value="HisKA"/>
    <property type="match status" value="1"/>
</dbReference>
<dbReference type="InterPro" id="IPR003661">
    <property type="entry name" value="HisK_dim/P_dom"/>
</dbReference>
<keyword evidence="6" id="KW-1185">Reference proteome</keyword>
<dbReference type="GO" id="GO:0000155">
    <property type="term" value="F:phosphorelay sensor kinase activity"/>
    <property type="evidence" value="ECO:0007669"/>
    <property type="project" value="InterPro"/>
</dbReference>
<dbReference type="PRINTS" id="PR00344">
    <property type="entry name" value="BCTRLSENSOR"/>
</dbReference>
<dbReference type="InterPro" id="IPR004358">
    <property type="entry name" value="Sig_transdc_His_kin-like_C"/>
</dbReference>
<dbReference type="SUPFAM" id="SSF55874">
    <property type="entry name" value="ATPase domain of HSP90 chaperone/DNA topoisomerase II/histidine kinase"/>
    <property type="match status" value="1"/>
</dbReference>
<dbReference type="InterPro" id="IPR036890">
    <property type="entry name" value="HATPase_C_sf"/>
</dbReference>
<evidence type="ECO:0000256" key="3">
    <source>
        <dbReference type="ARBA" id="ARBA00022553"/>
    </source>
</evidence>
<dbReference type="PROSITE" id="PS50109">
    <property type="entry name" value="HIS_KIN"/>
    <property type="match status" value="1"/>
</dbReference>
<name>A0A6P1W7Z1_9BACT</name>
<dbReference type="EC" id="2.7.13.3" evidence="2"/>
<dbReference type="Gene3D" id="1.10.287.130">
    <property type="match status" value="1"/>
</dbReference>